<feature type="transmembrane region" description="Helical" evidence="5">
    <location>
        <begin position="216"/>
        <end position="241"/>
    </location>
</feature>
<keyword evidence="3 5" id="KW-1133">Transmembrane helix</keyword>
<evidence type="ECO:0000256" key="4">
    <source>
        <dbReference type="ARBA" id="ARBA00023136"/>
    </source>
</evidence>
<dbReference type="AlphaFoldDB" id="A0A6V7VS58"/>
<reference evidence="7 8" key="1">
    <citation type="submission" date="2020-08" db="EMBL/GenBank/DDBJ databases">
        <authorList>
            <person name="Koutsovoulos G."/>
            <person name="Danchin GJ E."/>
        </authorList>
    </citation>
    <scope>NUCLEOTIDE SEQUENCE [LARGE SCALE GENOMIC DNA]</scope>
</reference>
<dbReference type="EMBL" id="CAJEWN010000293">
    <property type="protein sequence ID" value="CAD2177248.1"/>
    <property type="molecule type" value="Genomic_DNA"/>
</dbReference>
<dbReference type="PROSITE" id="PS50262">
    <property type="entry name" value="G_PROTEIN_RECEP_F1_2"/>
    <property type="match status" value="1"/>
</dbReference>
<proteinExistence type="predicted"/>
<comment type="caution">
    <text evidence="7">The sequence shown here is derived from an EMBL/GenBank/DDBJ whole genome shotgun (WGS) entry which is preliminary data.</text>
</comment>
<dbReference type="Pfam" id="PF10320">
    <property type="entry name" value="7TM_GPCR_Srsx"/>
    <property type="match status" value="1"/>
</dbReference>
<feature type="transmembrane region" description="Helical" evidence="5">
    <location>
        <begin position="253"/>
        <end position="276"/>
    </location>
</feature>
<dbReference type="InterPro" id="IPR000276">
    <property type="entry name" value="GPCR_Rhodpsn"/>
</dbReference>
<feature type="domain" description="G-protein coupled receptors family 1 profile" evidence="6">
    <location>
        <begin position="33"/>
        <end position="274"/>
    </location>
</feature>
<feature type="transmembrane region" description="Helical" evidence="5">
    <location>
        <begin position="12"/>
        <end position="38"/>
    </location>
</feature>
<evidence type="ECO:0000313" key="7">
    <source>
        <dbReference type="EMBL" id="CAD2177248.1"/>
    </source>
</evidence>
<evidence type="ECO:0000256" key="1">
    <source>
        <dbReference type="ARBA" id="ARBA00004370"/>
    </source>
</evidence>
<dbReference type="SUPFAM" id="SSF81321">
    <property type="entry name" value="Family A G protein-coupled receptor-like"/>
    <property type="match status" value="1"/>
</dbReference>
<dbReference type="CDD" id="cd00637">
    <property type="entry name" value="7tm_classA_rhodopsin-like"/>
    <property type="match status" value="1"/>
</dbReference>
<feature type="transmembrane region" description="Helical" evidence="5">
    <location>
        <begin position="186"/>
        <end position="204"/>
    </location>
</feature>
<sequence length="316" mass="35832">MNRTEIYYKNGFSWPLLFSTIPIIIISIPGILSNIVLICVTIKNKALHGTTNFLLAQLAFYEIIHETGYFVVLYCNLIGLNSLTYSKASRLFSVPLFTVFGISPLMAFTGIDRLLYVVFPISFPKKVNPTIYLGVYTFICVIYCGLMTAGLIWFNNVNPDLVVSALLSDVLTGYVGTTLYYNISFILNNTTIALYIAVGIIVKMRKTSIQQKNRRLIRALIIIVIFNVGGFYIVRIFKYFILSYKLSEMNSLFIRKAVCTLLYVSITANAPVLYFISKEYKASFRRFFGLSTNQTSPIIIINKPPLKNNFVLNNPH</sequence>
<dbReference type="OrthoDB" id="5820127at2759"/>
<keyword evidence="4 5" id="KW-0472">Membrane</keyword>
<dbReference type="Gene3D" id="1.20.1070.10">
    <property type="entry name" value="Rhodopsin 7-helix transmembrane proteins"/>
    <property type="match status" value="1"/>
</dbReference>
<dbReference type="InterPro" id="IPR047130">
    <property type="entry name" value="7TM_GPCR_Srsx_nematod"/>
</dbReference>
<feature type="transmembrane region" description="Helical" evidence="5">
    <location>
        <begin position="91"/>
        <end position="111"/>
    </location>
</feature>
<dbReference type="GO" id="GO:0004930">
    <property type="term" value="F:G protein-coupled receptor activity"/>
    <property type="evidence" value="ECO:0007669"/>
    <property type="project" value="InterPro"/>
</dbReference>
<name>A0A6V7VS58_MELEN</name>
<evidence type="ECO:0000313" key="8">
    <source>
        <dbReference type="Proteomes" id="UP000580250"/>
    </source>
</evidence>
<protein>
    <recommendedName>
        <fullName evidence="6">G-protein coupled receptors family 1 profile domain-containing protein</fullName>
    </recommendedName>
</protein>
<keyword evidence="2 5" id="KW-0812">Transmembrane</keyword>
<evidence type="ECO:0000256" key="3">
    <source>
        <dbReference type="ARBA" id="ARBA00022989"/>
    </source>
</evidence>
<dbReference type="SMART" id="SM01381">
    <property type="entry name" value="7TM_GPCR_Srsx"/>
    <property type="match status" value="1"/>
</dbReference>
<feature type="transmembrane region" description="Helical" evidence="5">
    <location>
        <begin position="58"/>
        <end position="79"/>
    </location>
</feature>
<dbReference type="GO" id="GO:0016020">
    <property type="term" value="C:membrane"/>
    <property type="evidence" value="ECO:0007669"/>
    <property type="project" value="UniProtKB-SubCell"/>
</dbReference>
<dbReference type="InterPro" id="IPR019424">
    <property type="entry name" value="7TM_GPCR_Srsx"/>
</dbReference>
<dbReference type="PANTHER" id="PTHR23360">
    <property type="entry name" value="G-PROTEIN COUPLED RECEPTORS FAMILY 1 PROFILE DOMAIN-CONTAINING PROTEIN-RELATED"/>
    <property type="match status" value="1"/>
</dbReference>
<feature type="transmembrane region" description="Helical" evidence="5">
    <location>
        <begin position="131"/>
        <end position="154"/>
    </location>
</feature>
<dbReference type="InterPro" id="IPR017452">
    <property type="entry name" value="GPCR_Rhodpsn_7TM"/>
</dbReference>
<evidence type="ECO:0000259" key="6">
    <source>
        <dbReference type="PROSITE" id="PS50262"/>
    </source>
</evidence>
<gene>
    <name evidence="7" type="ORF">MENT_LOCUS29117</name>
</gene>
<dbReference type="Proteomes" id="UP000580250">
    <property type="component" value="Unassembled WGS sequence"/>
</dbReference>
<evidence type="ECO:0000256" key="2">
    <source>
        <dbReference type="ARBA" id="ARBA00022692"/>
    </source>
</evidence>
<comment type="subcellular location">
    <subcellularLocation>
        <location evidence="1">Membrane</location>
    </subcellularLocation>
</comment>
<evidence type="ECO:0000256" key="5">
    <source>
        <dbReference type="SAM" id="Phobius"/>
    </source>
</evidence>
<organism evidence="7 8">
    <name type="scientific">Meloidogyne enterolobii</name>
    <name type="common">Root-knot nematode worm</name>
    <name type="synonym">Meloidogyne mayaguensis</name>
    <dbReference type="NCBI Taxonomy" id="390850"/>
    <lineage>
        <taxon>Eukaryota</taxon>
        <taxon>Metazoa</taxon>
        <taxon>Ecdysozoa</taxon>
        <taxon>Nematoda</taxon>
        <taxon>Chromadorea</taxon>
        <taxon>Rhabditida</taxon>
        <taxon>Tylenchina</taxon>
        <taxon>Tylenchomorpha</taxon>
        <taxon>Tylenchoidea</taxon>
        <taxon>Meloidogynidae</taxon>
        <taxon>Meloidogyninae</taxon>
        <taxon>Meloidogyne</taxon>
    </lineage>
</organism>
<accession>A0A6V7VS58</accession>